<dbReference type="SMART" id="SM00256">
    <property type="entry name" value="FBOX"/>
    <property type="match status" value="1"/>
</dbReference>
<dbReference type="InterPro" id="IPR001810">
    <property type="entry name" value="F-box_dom"/>
</dbReference>
<protein>
    <recommendedName>
        <fullName evidence="1">F-box domain-containing protein</fullName>
    </recommendedName>
</protein>
<evidence type="ECO:0000313" key="2">
    <source>
        <dbReference type="EMBL" id="KZW01848.1"/>
    </source>
</evidence>
<evidence type="ECO:0000313" key="3">
    <source>
        <dbReference type="Proteomes" id="UP000077266"/>
    </source>
</evidence>
<feature type="domain" description="F-box" evidence="1">
    <location>
        <begin position="3"/>
        <end position="50"/>
    </location>
</feature>
<dbReference type="CDD" id="cd09917">
    <property type="entry name" value="F-box_SF"/>
    <property type="match status" value="1"/>
</dbReference>
<proteinExistence type="predicted"/>
<dbReference type="Gene3D" id="1.20.1280.50">
    <property type="match status" value="1"/>
</dbReference>
<name>A0A165P9L7_EXIGL</name>
<dbReference type="Pfam" id="PF12937">
    <property type="entry name" value="F-box-like"/>
    <property type="match status" value="1"/>
</dbReference>
<dbReference type="Proteomes" id="UP000077266">
    <property type="component" value="Unassembled WGS sequence"/>
</dbReference>
<keyword evidence="3" id="KW-1185">Reference proteome</keyword>
<evidence type="ECO:0000259" key="1">
    <source>
        <dbReference type="PROSITE" id="PS50181"/>
    </source>
</evidence>
<reference evidence="2 3" key="1">
    <citation type="journal article" date="2016" name="Mol. Biol. Evol.">
        <title>Comparative Genomics of Early-Diverging Mushroom-Forming Fungi Provides Insights into the Origins of Lignocellulose Decay Capabilities.</title>
        <authorList>
            <person name="Nagy L.G."/>
            <person name="Riley R."/>
            <person name="Tritt A."/>
            <person name="Adam C."/>
            <person name="Daum C."/>
            <person name="Floudas D."/>
            <person name="Sun H."/>
            <person name="Yadav J.S."/>
            <person name="Pangilinan J."/>
            <person name="Larsson K.H."/>
            <person name="Matsuura K."/>
            <person name="Barry K."/>
            <person name="Labutti K."/>
            <person name="Kuo R."/>
            <person name="Ohm R.A."/>
            <person name="Bhattacharya S.S."/>
            <person name="Shirouzu T."/>
            <person name="Yoshinaga Y."/>
            <person name="Martin F.M."/>
            <person name="Grigoriev I.V."/>
            <person name="Hibbett D.S."/>
        </authorList>
    </citation>
    <scope>NUCLEOTIDE SEQUENCE [LARGE SCALE GENOMIC DNA]</scope>
    <source>
        <strain evidence="2 3">HHB12029</strain>
    </source>
</reference>
<dbReference type="InterPro" id="IPR036047">
    <property type="entry name" value="F-box-like_dom_sf"/>
</dbReference>
<sequence length="430" mass="48271">MPHDRTEELPFELLQYVLDHLAQPDVLHVAALCTRWNAAATNHHNFYRHVEIQYDNDQDLARLAAFEHACATPGRLGIHVSTLAYEFHRVRVLFDALRDVLPRVVKLEIFVESQIYGHLMLMLAGTPAPLLRSFTCDVEIKKWASQEPALSSQGVPDDIFASTAPNLNHVRLVGVRISARLPPPTVFNGVAVVECQDCMFDAEEELDWSIVTTFPHVRDLKLRSSIEFLRVDNPSQGTHALQSAHLQLQTLDVRVDVYIHLTGLEALSRGRISSVILRPGDPGDHTEGEMNFYVATLGDGPLRLTLFDGEGSGIRITSLSSQRMCTFMQTPHDYDLVEIFNGWETEILLRTEQLCLTCSELFVRSRLSHDETFLPIVNLDVLEIDVSGLHACNAREGSLTDLLDKLGEFPRGLTFVNLLLFDPTARLAMS</sequence>
<gene>
    <name evidence="2" type="ORF">EXIGLDRAFT_760453</name>
</gene>
<organism evidence="2 3">
    <name type="scientific">Exidia glandulosa HHB12029</name>
    <dbReference type="NCBI Taxonomy" id="1314781"/>
    <lineage>
        <taxon>Eukaryota</taxon>
        <taxon>Fungi</taxon>
        <taxon>Dikarya</taxon>
        <taxon>Basidiomycota</taxon>
        <taxon>Agaricomycotina</taxon>
        <taxon>Agaricomycetes</taxon>
        <taxon>Auriculariales</taxon>
        <taxon>Exidiaceae</taxon>
        <taxon>Exidia</taxon>
    </lineage>
</organism>
<dbReference type="SUPFAM" id="SSF81383">
    <property type="entry name" value="F-box domain"/>
    <property type="match status" value="1"/>
</dbReference>
<dbReference type="PROSITE" id="PS50181">
    <property type="entry name" value="FBOX"/>
    <property type="match status" value="1"/>
</dbReference>
<accession>A0A165P9L7</accession>
<dbReference type="InParanoid" id="A0A165P9L7"/>
<dbReference type="AlphaFoldDB" id="A0A165P9L7"/>
<dbReference type="EMBL" id="KV425891">
    <property type="protein sequence ID" value="KZW01848.1"/>
    <property type="molecule type" value="Genomic_DNA"/>
</dbReference>